<dbReference type="EMBL" id="KR029604">
    <property type="protein sequence ID" value="AKH48512.1"/>
    <property type="molecule type" value="Genomic_DNA"/>
</dbReference>
<evidence type="ECO:0000313" key="1">
    <source>
        <dbReference type="EMBL" id="AKH48512.1"/>
    </source>
</evidence>
<reference evidence="1" key="1">
    <citation type="journal article" date="2015" name="Front. Microbiol.">
        <title>Combining genomic sequencing methods to explore viral diversity and reveal potential virus-host interactions.</title>
        <authorList>
            <person name="Chow C.E."/>
            <person name="Winget D.M."/>
            <person name="White R.A.III."/>
            <person name="Hallam S.J."/>
            <person name="Suttle C.A."/>
        </authorList>
    </citation>
    <scope>NUCLEOTIDE SEQUENCE</scope>
    <source>
        <strain evidence="1">Oxic1_9</strain>
    </source>
</reference>
<name>A0A0F7LAY2_9VIRU</name>
<reference evidence="1" key="2">
    <citation type="submission" date="2015-03" db="EMBL/GenBank/DDBJ databases">
        <authorList>
            <person name="Chow C.-E.T."/>
            <person name="Winget D.M."/>
            <person name="White R.A.III."/>
            <person name="Hallam S.J."/>
            <person name="Suttle C.A."/>
        </authorList>
    </citation>
    <scope>NUCLEOTIDE SEQUENCE</scope>
    <source>
        <strain evidence="1">Oxic1_9</strain>
    </source>
</reference>
<protein>
    <submittedName>
        <fullName evidence="1">Uncharacterized protein</fullName>
    </submittedName>
</protein>
<sequence length="76" mass="8451">MGNKNMSIENAVRKALAEKNININLSAKLMSAQNTKVVRNIYTTSGKEGVVKTKSFVALNKNLENQYYGVKNDKTD</sequence>
<proteinExistence type="predicted"/>
<accession>A0A0F7LAY2</accession>
<organism evidence="1">
    <name type="scientific">uncultured marine virus</name>
    <dbReference type="NCBI Taxonomy" id="186617"/>
    <lineage>
        <taxon>Viruses</taxon>
        <taxon>environmental samples</taxon>
    </lineage>
</organism>